<dbReference type="OrthoDB" id="1696280at2759"/>
<gene>
    <name evidence="2" type="ORF">B0A50_01527</name>
</gene>
<evidence type="ECO:0000256" key="1">
    <source>
        <dbReference type="ARBA" id="ARBA00023026"/>
    </source>
</evidence>
<dbReference type="PANTHER" id="PTHR11941">
    <property type="entry name" value="ENOYL-COA HYDRATASE-RELATED"/>
    <property type="match status" value="1"/>
</dbReference>
<dbReference type="InterPro" id="IPR001753">
    <property type="entry name" value="Enoyl-CoA_hydra/iso"/>
</dbReference>
<keyword evidence="1" id="KW-0843">Virulence</keyword>
<dbReference type="Proteomes" id="UP000308549">
    <property type="component" value="Unassembled WGS sequence"/>
</dbReference>
<comment type="caution">
    <text evidence="2">The sequence shown here is derived from an EMBL/GenBank/DDBJ whole genome shotgun (WGS) entry which is preliminary data.</text>
</comment>
<dbReference type="AlphaFoldDB" id="A0A4U0UAL0"/>
<evidence type="ECO:0000313" key="2">
    <source>
        <dbReference type="EMBL" id="TKA32421.1"/>
    </source>
</evidence>
<dbReference type="GO" id="GO:0004165">
    <property type="term" value="F:delta(3)-delta(2)-enoyl-CoA isomerase activity"/>
    <property type="evidence" value="ECO:0007669"/>
    <property type="project" value="TreeGrafter"/>
</dbReference>
<dbReference type="InterPro" id="IPR029045">
    <property type="entry name" value="ClpP/crotonase-like_dom_sf"/>
</dbReference>
<dbReference type="Pfam" id="PF00378">
    <property type="entry name" value="ECH_1"/>
    <property type="match status" value="1"/>
</dbReference>
<dbReference type="Gene3D" id="3.90.226.10">
    <property type="entry name" value="2-enoyl-CoA Hydratase, Chain A, domain 1"/>
    <property type="match status" value="1"/>
</dbReference>
<proteinExistence type="predicted"/>
<name>A0A4U0UAL0_9PEZI</name>
<evidence type="ECO:0000313" key="3">
    <source>
        <dbReference type="Proteomes" id="UP000308549"/>
    </source>
</evidence>
<dbReference type="FunFam" id="3.90.226.10:FF:000113">
    <property type="entry name" value="Enoyl-CoA hydratase/isomerase family protein (AFU_orthologue AFUA_2G14850)"/>
    <property type="match status" value="1"/>
</dbReference>
<accession>A0A4U0UAL0</accession>
<dbReference type="GO" id="GO:0005777">
    <property type="term" value="C:peroxisome"/>
    <property type="evidence" value="ECO:0007669"/>
    <property type="project" value="TreeGrafter"/>
</dbReference>
<dbReference type="SUPFAM" id="SSF52096">
    <property type="entry name" value="ClpP/crotonase"/>
    <property type="match status" value="1"/>
</dbReference>
<keyword evidence="3" id="KW-1185">Reference proteome</keyword>
<organism evidence="2 3">
    <name type="scientific">Salinomyces thailandicus</name>
    <dbReference type="NCBI Taxonomy" id="706561"/>
    <lineage>
        <taxon>Eukaryota</taxon>
        <taxon>Fungi</taxon>
        <taxon>Dikarya</taxon>
        <taxon>Ascomycota</taxon>
        <taxon>Pezizomycotina</taxon>
        <taxon>Dothideomycetes</taxon>
        <taxon>Dothideomycetidae</taxon>
        <taxon>Mycosphaerellales</taxon>
        <taxon>Teratosphaeriaceae</taxon>
        <taxon>Salinomyces</taxon>
    </lineage>
</organism>
<sequence length="246" mass="27353">MPESIINEPDLALDRHDGNIFVLTMRKAPENRLNSTYCQKLINAYNTVRKTLGPDSEGAVITKGNDAKFWCTGLELDESDRNPHANSEGFFPLLATILDFPFPTIALITGHTFGGAGPFALSHDYRVMNSQRGFISMPPINLGLHFPGIGTLPRLKLRPQVARKMLLEAHRWTGREALEDGIVDAIAEPEAMLETAMELARRWAPKAKMGVYSVLRNELYGEAGMALREISYVHGRVIDRPAKAKI</sequence>
<reference evidence="2 3" key="1">
    <citation type="submission" date="2017-03" db="EMBL/GenBank/DDBJ databases">
        <title>Genomes of endolithic fungi from Antarctica.</title>
        <authorList>
            <person name="Coleine C."/>
            <person name="Masonjones S."/>
            <person name="Stajich J.E."/>
        </authorList>
    </citation>
    <scope>NUCLEOTIDE SEQUENCE [LARGE SCALE GENOMIC DNA]</scope>
    <source>
        <strain evidence="2 3">CCFEE 6315</strain>
    </source>
</reference>
<dbReference type="GO" id="GO:0006635">
    <property type="term" value="P:fatty acid beta-oxidation"/>
    <property type="evidence" value="ECO:0007669"/>
    <property type="project" value="TreeGrafter"/>
</dbReference>
<protein>
    <submittedName>
        <fullName evidence="2">Uncharacterized protein</fullName>
    </submittedName>
</protein>
<dbReference type="CDD" id="cd06558">
    <property type="entry name" value="crotonase-like"/>
    <property type="match status" value="1"/>
</dbReference>
<dbReference type="PANTHER" id="PTHR11941:SF75">
    <property type="entry name" value="ENOYL-COA HYDRATASE_ISOMERASE FAMILY PROTEIN"/>
    <property type="match status" value="1"/>
</dbReference>
<dbReference type="EMBL" id="NAJL01000005">
    <property type="protein sequence ID" value="TKA32421.1"/>
    <property type="molecule type" value="Genomic_DNA"/>
</dbReference>